<protein>
    <recommendedName>
        <fullName evidence="3">Nucleotide-diphospho-sugar transferase domain-containing protein</fullName>
    </recommendedName>
</protein>
<proteinExistence type="predicted"/>
<sequence length="280" mass="30322">MPAAGALVLQAVGLASLREAERAAASIQAVQPDLEHIVIGDAETLRRATATFQRKIDVEEGLDATIRAALRRAARVSTGCRRRSGCADELVRALRVARIAHLRRLLTEYDYVVSMDADSLACQKPDFALKGAWDVALRPVPVAVRKGPARDLPPYPPEFSGALLILRNTTATQNLLETWAALYASYNDGKHPTSDQPLLRVALRAAGARVRYLPVRYGCAVWSASAQSCPAYTGAMKRAVAGPARAVRRDKLGGPNAALWRAHERALNREPCVLLHGLHG</sequence>
<comment type="caution">
    <text evidence="1">The sequence shown here is derived from an EMBL/GenBank/DDBJ whole genome shotgun (WGS) entry which is preliminary data.</text>
</comment>
<dbReference type="EMBL" id="CAKKNE010000006">
    <property type="protein sequence ID" value="CAH0378854.1"/>
    <property type="molecule type" value="Genomic_DNA"/>
</dbReference>
<gene>
    <name evidence="1" type="ORF">PECAL_6P04510</name>
</gene>
<dbReference type="AlphaFoldDB" id="A0A8J2T013"/>
<keyword evidence="2" id="KW-1185">Reference proteome</keyword>
<evidence type="ECO:0000313" key="1">
    <source>
        <dbReference type="EMBL" id="CAH0378854.1"/>
    </source>
</evidence>
<dbReference type="Gene3D" id="3.90.550.10">
    <property type="entry name" value="Spore Coat Polysaccharide Biosynthesis Protein SpsA, Chain A"/>
    <property type="match status" value="1"/>
</dbReference>
<evidence type="ECO:0008006" key="3">
    <source>
        <dbReference type="Google" id="ProtNLM"/>
    </source>
</evidence>
<dbReference type="InterPro" id="IPR029044">
    <property type="entry name" value="Nucleotide-diphossugar_trans"/>
</dbReference>
<evidence type="ECO:0000313" key="2">
    <source>
        <dbReference type="Proteomes" id="UP000789595"/>
    </source>
</evidence>
<name>A0A8J2T013_9STRA</name>
<reference evidence="1" key="1">
    <citation type="submission" date="2021-11" db="EMBL/GenBank/DDBJ databases">
        <authorList>
            <consortium name="Genoscope - CEA"/>
            <person name="William W."/>
        </authorList>
    </citation>
    <scope>NUCLEOTIDE SEQUENCE</scope>
</reference>
<accession>A0A8J2T013</accession>
<organism evidence="1 2">
    <name type="scientific">Pelagomonas calceolata</name>
    <dbReference type="NCBI Taxonomy" id="35677"/>
    <lineage>
        <taxon>Eukaryota</taxon>
        <taxon>Sar</taxon>
        <taxon>Stramenopiles</taxon>
        <taxon>Ochrophyta</taxon>
        <taxon>Pelagophyceae</taxon>
        <taxon>Pelagomonadales</taxon>
        <taxon>Pelagomonadaceae</taxon>
        <taxon>Pelagomonas</taxon>
    </lineage>
</organism>
<dbReference type="Proteomes" id="UP000789595">
    <property type="component" value="Unassembled WGS sequence"/>
</dbReference>